<sequence length="218" mass="25329">MTTQYAREMRALLSPAEHGVFKKLSTPQKIQDYLDHLPINFELVGETLYSPRRVLQENKAHCVEGALFAAAALCYHGQPPLLLDIQTTADDYDHVLALFKEEGRWGAISKTNHTILRWRDPVYKNPRELAMSYFHEYFLEHRRKTMRAYSRPFNLSRYAPHWVTSEADLDQLIIDLDDSPHSPVAPRHAMRRLRNAHPIETKVLTITEWLPSGKKTKL</sequence>
<comment type="caution">
    <text evidence="1">The sequence shown here is derived from an EMBL/GenBank/DDBJ whole genome shotgun (WGS) entry which is preliminary data.</text>
</comment>
<evidence type="ECO:0008006" key="3">
    <source>
        <dbReference type="Google" id="ProtNLM"/>
    </source>
</evidence>
<proteinExistence type="predicted"/>
<protein>
    <recommendedName>
        <fullName evidence="3">Transglutaminase-like domain-containing protein</fullName>
    </recommendedName>
</protein>
<gene>
    <name evidence="1" type="ORF">A2949_02305</name>
</gene>
<accession>A0A1F4XZ91</accession>
<organism evidence="1 2">
    <name type="scientific">Candidatus Adlerbacteria bacterium RIFCSPLOWO2_01_FULL_54_21b</name>
    <dbReference type="NCBI Taxonomy" id="1797245"/>
    <lineage>
        <taxon>Bacteria</taxon>
        <taxon>Candidatus Adleribacteriota</taxon>
    </lineage>
</organism>
<reference evidence="1 2" key="1">
    <citation type="journal article" date="2016" name="Nat. Commun.">
        <title>Thousands of microbial genomes shed light on interconnected biogeochemical processes in an aquifer system.</title>
        <authorList>
            <person name="Anantharaman K."/>
            <person name="Brown C.T."/>
            <person name="Hug L.A."/>
            <person name="Sharon I."/>
            <person name="Castelle C.J."/>
            <person name="Probst A.J."/>
            <person name="Thomas B.C."/>
            <person name="Singh A."/>
            <person name="Wilkins M.J."/>
            <person name="Karaoz U."/>
            <person name="Brodie E.L."/>
            <person name="Williams K.H."/>
            <person name="Hubbard S.S."/>
            <person name="Banfield J.F."/>
        </authorList>
    </citation>
    <scope>NUCLEOTIDE SEQUENCE [LARGE SCALE GENOMIC DNA]</scope>
</reference>
<dbReference type="AlphaFoldDB" id="A0A1F4XZ91"/>
<dbReference type="EMBL" id="MEWZ01000013">
    <property type="protein sequence ID" value="OGC86836.1"/>
    <property type="molecule type" value="Genomic_DNA"/>
</dbReference>
<name>A0A1F4XZ91_9BACT</name>
<evidence type="ECO:0000313" key="1">
    <source>
        <dbReference type="EMBL" id="OGC86836.1"/>
    </source>
</evidence>
<evidence type="ECO:0000313" key="2">
    <source>
        <dbReference type="Proteomes" id="UP000178585"/>
    </source>
</evidence>
<dbReference type="Proteomes" id="UP000178585">
    <property type="component" value="Unassembled WGS sequence"/>
</dbReference>